<dbReference type="InterPro" id="IPR034907">
    <property type="entry name" value="NDK-like_dom"/>
</dbReference>
<comment type="cofactor">
    <cofactor evidence="1">
        <name>Mg(2+)</name>
        <dbReference type="ChEBI" id="CHEBI:18420"/>
    </cofactor>
</comment>
<keyword evidence="11" id="KW-0546">Nucleotide metabolism</keyword>
<keyword evidence="7 14" id="KW-0547">Nucleotide-binding</keyword>
<dbReference type="PRINTS" id="PR01243">
    <property type="entry name" value="NUCDPKINASE"/>
</dbReference>
<evidence type="ECO:0000256" key="8">
    <source>
        <dbReference type="ARBA" id="ARBA00022777"/>
    </source>
</evidence>
<dbReference type="FunFam" id="3.30.70.141:FF:000003">
    <property type="entry name" value="Nucleoside diphosphate kinase"/>
    <property type="match status" value="1"/>
</dbReference>
<keyword evidence="17" id="KW-1185">Reference proteome</keyword>
<evidence type="ECO:0000256" key="13">
    <source>
        <dbReference type="RuleBase" id="RU004011"/>
    </source>
</evidence>
<dbReference type="SUPFAM" id="SSF54919">
    <property type="entry name" value="Nucleoside diphosphate kinase, NDK"/>
    <property type="match status" value="1"/>
</dbReference>
<dbReference type="KEGG" id="clt:CM240_0821"/>
<feature type="domain" description="Nucleoside diphosphate kinase-like" evidence="15">
    <location>
        <begin position="2"/>
        <end position="133"/>
    </location>
</feature>
<evidence type="ECO:0000313" key="16">
    <source>
        <dbReference type="EMBL" id="CDM67986.1"/>
    </source>
</evidence>
<keyword evidence="5 14" id="KW-0808">Transferase</keyword>
<dbReference type="GO" id="GO:0046872">
    <property type="term" value="F:metal ion binding"/>
    <property type="evidence" value="ECO:0007669"/>
    <property type="project" value="UniProtKB-KW"/>
</dbReference>
<evidence type="ECO:0000256" key="9">
    <source>
        <dbReference type="ARBA" id="ARBA00022840"/>
    </source>
</evidence>
<evidence type="ECO:0000256" key="7">
    <source>
        <dbReference type="ARBA" id="ARBA00022741"/>
    </source>
</evidence>
<dbReference type="InterPro" id="IPR001564">
    <property type="entry name" value="Nucleoside_diP_kinase"/>
</dbReference>
<dbReference type="PANTHER" id="PTHR11349">
    <property type="entry name" value="NUCLEOSIDE DIPHOSPHATE KINASE"/>
    <property type="match status" value="1"/>
</dbReference>
<reference evidence="16 17" key="1">
    <citation type="submission" date="2013-11" db="EMBL/GenBank/DDBJ databases">
        <title>Complete genome sequence of Clostridum sp. M2/40.</title>
        <authorList>
            <person name="Wibberg D."/>
            <person name="Puehler A."/>
            <person name="Schlueter A."/>
        </authorList>
    </citation>
    <scope>NUCLEOTIDE SEQUENCE [LARGE SCALE GENOMIC DNA]</scope>
    <source>
        <strain evidence="17">M2/40</strain>
    </source>
</reference>
<evidence type="ECO:0000256" key="10">
    <source>
        <dbReference type="ARBA" id="ARBA00022842"/>
    </source>
</evidence>
<dbReference type="GO" id="GO:0006228">
    <property type="term" value="P:UTP biosynthetic process"/>
    <property type="evidence" value="ECO:0007669"/>
    <property type="project" value="InterPro"/>
</dbReference>
<comment type="caution">
    <text evidence="12">Lacks conserved residue(s) required for the propagation of feature annotation.</text>
</comment>
<evidence type="ECO:0000313" key="17">
    <source>
        <dbReference type="Proteomes" id="UP000019426"/>
    </source>
</evidence>
<dbReference type="EMBL" id="HG917868">
    <property type="protein sequence ID" value="CDM67986.1"/>
    <property type="molecule type" value="Genomic_DNA"/>
</dbReference>
<dbReference type="Pfam" id="PF00334">
    <property type="entry name" value="NDK"/>
    <property type="match status" value="1"/>
</dbReference>
<evidence type="ECO:0000256" key="5">
    <source>
        <dbReference type="ARBA" id="ARBA00022679"/>
    </source>
</evidence>
<dbReference type="GO" id="GO:0005524">
    <property type="term" value="F:ATP binding"/>
    <property type="evidence" value="ECO:0007669"/>
    <property type="project" value="UniProtKB-KW"/>
</dbReference>
<dbReference type="OrthoDB" id="9801161at2"/>
<sequence length="133" mass="14927">MREHSLVLIKPDGIEKKVVGKIISIYEENGLEIADMRLVKPTREIAEKHYEEHVGRPYFPNLIECIISGPVIALVLEGENAIQKVRTLNGATNPDNAEEGTIRKLYATNGTINTVHASDSMENADREISIWFK</sequence>
<name>W6RTR1_9CLOT</name>
<protein>
    <recommendedName>
        <fullName evidence="4 14">Nucleoside diphosphate kinase</fullName>
        <ecNumber evidence="3 14">2.7.4.6</ecNumber>
    </recommendedName>
</protein>
<organism evidence="16 17">
    <name type="scientific">Clostridium bornimense</name>
    <dbReference type="NCBI Taxonomy" id="1216932"/>
    <lineage>
        <taxon>Bacteria</taxon>
        <taxon>Bacillati</taxon>
        <taxon>Bacillota</taxon>
        <taxon>Clostridia</taxon>
        <taxon>Eubacteriales</taxon>
        <taxon>Clostridiaceae</taxon>
        <taxon>Clostridium</taxon>
    </lineage>
</organism>
<dbReference type="Gene3D" id="3.30.70.141">
    <property type="entry name" value="Nucleoside diphosphate kinase-like domain"/>
    <property type="match status" value="1"/>
</dbReference>
<dbReference type="RefSeq" id="WP_044036737.1">
    <property type="nucleotide sequence ID" value="NZ_HG917868.1"/>
</dbReference>
<dbReference type="PATRIC" id="fig|1216932.3.peg.807"/>
<dbReference type="GO" id="GO:0004550">
    <property type="term" value="F:nucleoside diphosphate kinase activity"/>
    <property type="evidence" value="ECO:0007669"/>
    <property type="project" value="UniProtKB-EC"/>
</dbReference>
<dbReference type="InterPro" id="IPR023005">
    <property type="entry name" value="Nucleoside_diP_kinase_AS"/>
</dbReference>
<dbReference type="GO" id="GO:0006241">
    <property type="term" value="P:CTP biosynthetic process"/>
    <property type="evidence" value="ECO:0007669"/>
    <property type="project" value="InterPro"/>
</dbReference>
<dbReference type="PROSITE" id="PS00469">
    <property type="entry name" value="NDPK"/>
    <property type="match status" value="1"/>
</dbReference>
<dbReference type="CDD" id="cd04413">
    <property type="entry name" value="NDPk_I"/>
    <property type="match status" value="1"/>
</dbReference>
<accession>W6RTR1</accession>
<keyword evidence="9 14" id="KW-0067">ATP-binding</keyword>
<dbReference type="NCBIfam" id="NF001908">
    <property type="entry name" value="PRK00668.1"/>
    <property type="match status" value="1"/>
</dbReference>
<keyword evidence="10" id="KW-0460">Magnesium</keyword>
<dbReference type="eggNOG" id="COG0105">
    <property type="taxonomic scope" value="Bacteria"/>
</dbReference>
<dbReference type="SMART" id="SM00562">
    <property type="entry name" value="NDK"/>
    <property type="match status" value="1"/>
</dbReference>
<evidence type="ECO:0000256" key="2">
    <source>
        <dbReference type="ARBA" id="ARBA00008142"/>
    </source>
</evidence>
<proteinExistence type="inferred from homology"/>
<evidence type="ECO:0000256" key="3">
    <source>
        <dbReference type="ARBA" id="ARBA00012966"/>
    </source>
</evidence>
<evidence type="ECO:0000256" key="12">
    <source>
        <dbReference type="PROSITE-ProRule" id="PRU00706"/>
    </source>
</evidence>
<dbReference type="AlphaFoldDB" id="W6RTR1"/>
<evidence type="ECO:0000256" key="1">
    <source>
        <dbReference type="ARBA" id="ARBA00001946"/>
    </source>
</evidence>
<keyword evidence="8 14" id="KW-0418">Kinase</keyword>
<dbReference type="EC" id="2.7.4.6" evidence="3 14"/>
<evidence type="ECO:0000256" key="4">
    <source>
        <dbReference type="ARBA" id="ARBA00017632"/>
    </source>
</evidence>
<dbReference type="InterPro" id="IPR036850">
    <property type="entry name" value="NDK-like_dom_sf"/>
</dbReference>
<dbReference type="HOGENOM" id="CLU_060216_6_3_9"/>
<comment type="similarity">
    <text evidence="2 12 13">Belongs to the NDK family.</text>
</comment>
<evidence type="ECO:0000259" key="15">
    <source>
        <dbReference type="SMART" id="SM00562"/>
    </source>
</evidence>
<dbReference type="STRING" id="1216932.CM240_0821"/>
<evidence type="ECO:0000256" key="11">
    <source>
        <dbReference type="ARBA" id="ARBA00023080"/>
    </source>
</evidence>
<dbReference type="GO" id="GO:0006183">
    <property type="term" value="P:GTP biosynthetic process"/>
    <property type="evidence" value="ECO:0007669"/>
    <property type="project" value="InterPro"/>
</dbReference>
<evidence type="ECO:0000256" key="14">
    <source>
        <dbReference type="RuleBase" id="RU004013"/>
    </source>
</evidence>
<gene>
    <name evidence="16" type="ORF">CM240_0821</name>
</gene>
<comment type="catalytic activity">
    <reaction evidence="14">
        <text>a 2'-deoxyribonucleoside 5'-diphosphate + ATP = a 2'-deoxyribonucleoside 5'-triphosphate + ADP</text>
        <dbReference type="Rhea" id="RHEA:44640"/>
        <dbReference type="ChEBI" id="CHEBI:30616"/>
        <dbReference type="ChEBI" id="CHEBI:61560"/>
        <dbReference type="ChEBI" id="CHEBI:73316"/>
        <dbReference type="ChEBI" id="CHEBI:456216"/>
        <dbReference type="EC" id="2.7.4.6"/>
    </reaction>
</comment>
<dbReference type="Proteomes" id="UP000019426">
    <property type="component" value="Chromosome M2/40_rep1"/>
</dbReference>
<evidence type="ECO:0000256" key="6">
    <source>
        <dbReference type="ARBA" id="ARBA00022723"/>
    </source>
</evidence>
<keyword evidence="6" id="KW-0479">Metal-binding</keyword>
<dbReference type="PROSITE" id="PS51374">
    <property type="entry name" value="NDPK_LIKE"/>
    <property type="match status" value="1"/>
</dbReference>